<accession>A0AAW8JBB5</accession>
<evidence type="ECO:0000256" key="2">
    <source>
        <dbReference type="ARBA" id="ARBA00007118"/>
    </source>
</evidence>
<dbReference type="RefSeq" id="WP_308981945.1">
    <property type="nucleotide sequence ID" value="NZ_JAVIDL010000035.1"/>
</dbReference>
<evidence type="ECO:0000313" key="8">
    <source>
        <dbReference type="EMBL" id="MDQ8936832.1"/>
    </source>
</evidence>
<dbReference type="GO" id="GO:0004155">
    <property type="term" value="F:6,7-dihydropteridine reductase activity"/>
    <property type="evidence" value="ECO:0007669"/>
    <property type="project" value="UniProtKB-EC"/>
</dbReference>
<dbReference type="AlphaFoldDB" id="A0AAW8JBB5"/>
<evidence type="ECO:0000259" key="7">
    <source>
        <dbReference type="Pfam" id="PF00881"/>
    </source>
</evidence>
<dbReference type="CDD" id="cd02149">
    <property type="entry name" value="NfsB-like"/>
    <property type="match status" value="1"/>
</dbReference>
<organism evidence="8 9">
    <name type="scientific">Acinetobacter rudis</name>
    <dbReference type="NCBI Taxonomy" id="632955"/>
    <lineage>
        <taxon>Bacteria</taxon>
        <taxon>Pseudomonadati</taxon>
        <taxon>Pseudomonadota</taxon>
        <taxon>Gammaproteobacteria</taxon>
        <taxon>Moraxellales</taxon>
        <taxon>Moraxellaceae</taxon>
        <taxon>Acinetobacter</taxon>
    </lineage>
</organism>
<protein>
    <submittedName>
        <fullName evidence="8">Oxygen-insensitive NAD(P)H nitroreductase</fullName>
        <ecNumber evidence="8">1.5.1.34</ecNumber>
    </submittedName>
</protein>
<name>A0AAW8JBB5_9GAMM</name>
<evidence type="ECO:0000256" key="3">
    <source>
        <dbReference type="ARBA" id="ARBA00022630"/>
    </source>
</evidence>
<dbReference type="Pfam" id="PF00881">
    <property type="entry name" value="Nitroreductase"/>
    <property type="match status" value="1"/>
</dbReference>
<dbReference type="InterPro" id="IPR033878">
    <property type="entry name" value="NfsB-like"/>
</dbReference>
<keyword evidence="4" id="KW-0288">FMN</keyword>
<comment type="caution">
    <text evidence="8">The sequence shown here is derived from an EMBL/GenBank/DDBJ whole genome shotgun (WGS) entry which is preliminary data.</text>
</comment>
<dbReference type="PANTHER" id="PTHR43673">
    <property type="entry name" value="NAD(P)H NITROREDUCTASE YDGI-RELATED"/>
    <property type="match status" value="1"/>
</dbReference>
<evidence type="ECO:0000256" key="5">
    <source>
        <dbReference type="ARBA" id="ARBA00022857"/>
    </source>
</evidence>
<keyword evidence="6 8" id="KW-0560">Oxidoreductase</keyword>
<dbReference type="Gene3D" id="3.40.109.10">
    <property type="entry name" value="NADH Oxidase"/>
    <property type="match status" value="1"/>
</dbReference>
<dbReference type="EMBL" id="JAVIDL010000035">
    <property type="protein sequence ID" value="MDQ8936832.1"/>
    <property type="molecule type" value="Genomic_DNA"/>
</dbReference>
<evidence type="ECO:0000256" key="6">
    <source>
        <dbReference type="ARBA" id="ARBA00023002"/>
    </source>
</evidence>
<dbReference type="PANTHER" id="PTHR43673:SF2">
    <property type="entry name" value="NITROREDUCTASE"/>
    <property type="match status" value="1"/>
</dbReference>
<dbReference type="Proteomes" id="UP001243844">
    <property type="component" value="Unassembled WGS sequence"/>
</dbReference>
<dbReference type="SUPFAM" id="SSF55469">
    <property type="entry name" value="FMN-dependent nitroreductase-like"/>
    <property type="match status" value="1"/>
</dbReference>
<dbReference type="NCBIfam" id="NF008275">
    <property type="entry name" value="PRK11053.1"/>
    <property type="match status" value="1"/>
</dbReference>
<proteinExistence type="inferred from homology"/>
<evidence type="ECO:0000313" key="9">
    <source>
        <dbReference type="Proteomes" id="UP001243844"/>
    </source>
</evidence>
<reference evidence="8" key="1">
    <citation type="submission" date="2023-08" db="EMBL/GenBank/DDBJ databases">
        <title>Emergence of clinically-relevant ST2 carbapenem-resistant Acinetobacter baumannii strains in hospital sewages in Zhejiang, East of China.</title>
        <authorList>
            <person name="Kaichao C."/>
            <person name="Zhang R."/>
        </authorList>
    </citation>
    <scope>NUCLEOTIDE SEQUENCE</scope>
    <source>
        <strain evidence="8">M-RB-37</strain>
    </source>
</reference>
<comment type="similarity">
    <text evidence="2">Belongs to the nitroreductase family.</text>
</comment>
<evidence type="ECO:0000256" key="4">
    <source>
        <dbReference type="ARBA" id="ARBA00022643"/>
    </source>
</evidence>
<dbReference type="EC" id="1.5.1.34" evidence="8"/>
<comment type="cofactor">
    <cofactor evidence="1">
        <name>FMN</name>
        <dbReference type="ChEBI" id="CHEBI:58210"/>
    </cofactor>
</comment>
<sequence length="218" mass="24585">MDLLKVLQQRYTTKAYDASKVIPQPEFDQLLEVLKLTPSSINIQPWHFFVAATDSAKQRIATALVGDYAYNAPKVLNASHTIVFCSKTDINQEHLSNIINKEAQDGRFKDQQVQQNQMNSRTFYVDYYRQVQGDVSRWTENQTFIALGQLLLAAAVQGIDATPIGGFNAEILTQELKLTEQGLKPSVIVALGYRSEQDFNAPLPKSRLQREKIISILP</sequence>
<feature type="domain" description="Nitroreductase" evidence="7">
    <location>
        <begin position="8"/>
        <end position="193"/>
    </location>
</feature>
<gene>
    <name evidence="8" type="primary">nfsB</name>
    <name evidence="8" type="ORF">RFH47_13990</name>
</gene>
<keyword evidence="5" id="KW-0521">NADP</keyword>
<dbReference type="InterPro" id="IPR029479">
    <property type="entry name" value="Nitroreductase"/>
</dbReference>
<dbReference type="InterPro" id="IPR000415">
    <property type="entry name" value="Nitroreductase-like"/>
</dbReference>
<keyword evidence="3" id="KW-0285">Flavoprotein</keyword>
<evidence type="ECO:0000256" key="1">
    <source>
        <dbReference type="ARBA" id="ARBA00001917"/>
    </source>
</evidence>